<name>A0A8D8KHE5_CULPI</name>
<organism evidence="2">
    <name type="scientific">Culex pipiens</name>
    <name type="common">House mosquito</name>
    <dbReference type="NCBI Taxonomy" id="7175"/>
    <lineage>
        <taxon>Eukaryota</taxon>
        <taxon>Metazoa</taxon>
        <taxon>Ecdysozoa</taxon>
        <taxon>Arthropoda</taxon>
        <taxon>Hexapoda</taxon>
        <taxon>Insecta</taxon>
        <taxon>Pterygota</taxon>
        <taxon>Neoptera</taxon>
        <taxon>Endopterygota</taxon>
        <taxon>Diptera</taxon>
        <taxon>Nematocera</taxon>
        <taxon>Culicoidea</taxon>
        <taxon>Culicidae</taxon>
        <taxon>Culicinae</taxon>
        <taxon>Culicini</taxon>
        <taxon>Culex</taxon>
        <taxon>Culex</taxon>
    </lineage>
</organism>
<dbReference type="EMBL" id="HBUE01320423">
    <property type="protein sequence ID" value="CAG6587747.1"/>
    <property type="molecule type" value="Transcribed_RNA"/>
</dbReference>
<feature type="region of interest" description="Disordered" evidence="1">
    <location>
        <begin position="1"/>
        <end position="41"/>
    </location>
</feature>
<feature type="compositionally biased region" description="Low complexity" evidence="1">
    <location>
        <begin position="165"/>
        <end position="174"/>
    </location>
</feature>
<reference evidence="2" key="1">
    <citation type="submission" date="2021-05" db="EMBL/GenBank/DDBJ databases">
        <authorList>
            <person name="Alioto T."/>
            <person name="Alioto T."/>
            <person name="Gomez Garrido J."/>
        </authorList>
    </citation>
    <scope>NUCLEOTIDE SEQUENCE</scope>
</reference>
<proteinExistence type="predicted"/>
<dbReference type="AlphaFoldDB" id="A0A8D8KHE5"/>
<accession>A0A8D8KHE5</accession>
<dbReference type="EMBL" id="HBUE01213916">
    <property type="protein sequence ID" value="CAG6535759.1"/>
    <property type="molecule type" value="Transcribed_RNA"/>
</dbReference>
<evidence type="ECO:0000313" key="2">
    <source>
        <dbReference type="EMBL" id="CAG6587747.1"/>
    </source>
</evidence>
<protein>
    <submittedName>
        <fullName evidence="2">(northern house mosquito) hypothetical protein</fullName>
    </submittedName>
</protein>
<sequence length="184" mass="19899">MTMPWSRHPLRHEGEEQKRGPVAARKGKRRVPRAGQAAAAAECHHVPAGQGVHHPAHHVVPEDAPGVPRRTWGRLGLAAHPDQPARPGHQGARLASAPNPGRVHLRGGPRRQDHVHLRDRLGAPRAQPGRTDRQLHLRVHPQLRPGRNDLGAVASPEHVRPLNPTPTSTTPDSTGHGKLAVAAH</sequence>
<feature type="compositionally biased region" description="Basic and acidic residues" evidence="1">
    <location>
        <begin position="110"/>
        <end position="122"/>
    </location>
</feature>
<evidence type="ECO:0000256" key="1">
    <source>
        <dbReference type="SAM" id="MobiDB-lite"/>
    </source>
</evidence>
<feature type="region of interest" description="Disordered" evidence="1">
    <location>
        <begin position="80"/>
        <end position="184"/>
    </location>
</feature>